<evidence type="ECO:0000313" key="1">
    <source>
        <dbReference type="EMBL" id="CAG8434182.1"/>
    </source>
</evidence>
<organism evidence="1 2">
    <name type="scientific">Diversispora eburnea</name>
    <dbReference type="NCBI Taxonomy" id="1213867"/>
    <lineage>
        <taxon>Eukaryota</taxon>
        <taxon>Fungi</taxon>
        <taxon>Fungi incertae sedis</taxon>
        <taxon>Mucoromycota</taxon>
        <taxon>Glomeromycotina</taxon>
        <taxon>Glomeromycetes</taxon>
        <taxon>Diversisporales</taxon>
        <taxon>Diversisporaceae</taxon>
        <taxon>Diversispora</taxon>
    </lineage>
</organism>
<protein>
    <submittedName>
        <fullName evidence="1">6695_t:CDS:1</fullName>
    </submittedName>
</protein>
<dbReference type="AlphaFoldDB" id="A0A9N8V1W4"/>
<sequence length="354" mass="41483">MAKHSSFTVFRVFIIELPFGHEYNSTDYRKLKKNALCIRTYVSCLDTQVRNILTQNGFNLSLSPPQAIFDYPSFTHKFIINNLVYYISICSRHFIDRRILFREICKLILNRSFLNHFELERISEFFVDDFRDYSDLFGPLLKLPDATKLFKKFESFTSDVRDVDNQTDSLYESLTLNCDNVLNKDLFLICHSQVQLLAKLISFQKRLENLSINENIQGFHSLLWAVFSQKDTLKSLRLYLLYIKNCTGLHESGILLFASSFTQLTILNYHTKVTELTLHNLIPEQAIAIFNNNFNELRNFSFNYGRERFSANELLCQMAENVPESLETIEIRMGRFTADSLRKYAEGWYCKGRG</sequence>
<gene>
    <name evidence="1" type="ORF">DEBURN_LOCUS664</name>
</gene>
<proteinExistence type="predicted"/>
<comment type="caution">
    <text evidence="1">The sequence shown here is derived from an EMBL/GenBank/DDBJ whole genome shotgun (WGS) entry which is preliminary data.</text>
</comment>
<keyword evidence="2" id="KW-1185">Reference proteome</keyword>
<evidence type="ECO:0000313" key="2">
    <source>
        <dbReference type="Proteomes" id="UP000789706"/>
    </source>
</evidence>
<dbReference type="Proteomes" id="UP000789706">
    <property type="component" value="Unassembled WGS sequence"/>
</dbReference>
<accession>A0A9N8V1W4</accession>
<reference evidence="1" key="1">
    <citation type="submission" date="2021-06" db="EMBL/GenBank/DDBJ databases">
        <authorList>
            <person name="Kallberg Y."/>
            <person name="Tangrot J."/>
            <person name="Rosling A."/>
        </authorList>
    </citation>
    <scope>NUCLEOTIDE SEQUENCE</scope>
    <source>
        <strain evidence="1">AZ414A</strain>
    </source>
</reference>
<name>A0A9N8V1W4_9GLOM</name>
<dbReference type="EMBL" id="CAJVPK010000023">
    <property type="protein sequence ID" value="CAG8434182.1"/>
    <property type="molecule type" value="Genomic_DNA"/>
</dbReference>